<keyword evidence="1" id="KW-1133">Transmembrane helix</keyword>
<accession>A0A7X4HBE1</accession>
<evidence type="ECO:0000313" key="3">
    <source>
        <dbReference type="EMBL" id="MYN07187.1"/>
    </source>
</evidence>
<feature type="transmembrane region" description="Helical" evidence="1">
    <location>
        <begin position="91"/>
        <end position="109"/>
    </location>
</feature>
<gene>
    <name evidence="3" type="ORF">GTP77_07525</name>
</gene>
<dbReference type="AlphaFoldDB" id="A0A7X4HBE1"/>
<protein>
    <submittedName>
        <fullName evidence="3">DUF2628 domain-containing protein</fullName>
    </submittedName>
</protein>
<feature type="domain" description="Zinc-ribbon" evidence="2">
    <location>
        <begin position="3"/>
        <end position="24"/>
    </location>
</feature>
<reference evidence="3 4" key="1">
    <citation type="submission" date="2019-12" db="EMBL/GenBank/DDBJ databases">
        <title>Novel species isolated from a subtropical stream in China.</title>
        <authorList>
            <person name="Lu H."/>
        </authorList>
    </citation>
    <scope>NUCLEOTIDE SEQUENCE [LARGE SCALE GENOMIC DNA]</scope>
    <source>
        <strain evidence="3 4">FT127W</strain>
    </source>
</reference>
<proteinExistence type="predicted"/>
<feature type="transmembrane region" description="Helical" evidence="1">
    <location>
        <begin position="115"/>
        <end position="133"/>
    </location>
</feature>
<organism evidence="3 4">
    <name type="scientific">Pseudoduganella aquatica</name>
    <dbReference type="NCBI Taxonomy" id="2660641"/>
    <lineage>
        <taxon>Bacteria</taxon>
        <taxon>Pseudomonadati</taxon>
        <taxon>Pseudomonadota</taxon>
        <taxon>Betaproteobacteria</taxon>
        <taxon>Burkholderiales</taxon>
        <taxon>Oxalobacteraceae</taxon>
        <taxon>Telluria group</taxon>
        <taxon>Pseudoduganella</taxon>
    </lineage>
</organism>
<dbReference type="InterPro" id="IPR024399">
    <property type="entry name" value="DUF2628"/>
</dbReference>
<evidence type="ECO:0000256" key="1">
    <source>
        <dbReference type="SAM" id="Phobius"/>
    </source>
</evidence>
<keyword evidence="1" id="KW-0472">Membrane</keyword>
<dbReference type="Pfam" id="PF10947">
    <property type="entry name" value="DUF2628"/>
    <property type="match status" value="1"/>
</dbReference>
<dbReference type="InterPro" id="IPR026870">
    <property type="entry name" value="Zinc_ribbon_dom"/>
</dbReference>
<sequence>MPFCQQCGSQASSTADFCFNCGADVAASALALPGLPDGWKAIFAALQKGGGVDLPQSIELSLAERAQVLFNPWAFLFGPFYYVAKGMARKALVLTALAALLVCAARLLFGALGLHSVMASALLCFIPSALFATRANVDYFKKMVLDDDGWL</sequence>
<evidence type="ECO:0000313" key="4">
    <source>
        <dbReference type="Proteomes" id="UP000450676"/>
    </source>
</evidence>
<dbReference type="Proteomes" id="UP000450676">
    <property type="component" value="Unassembled WGS sequence"/>
</dbReference>
<comment type="caution">
    <text evidence="3">The sequence shown here is derived from an EMBL/GenBank/DDBJ whole genome shotgun (WGS) entry which is preliminary data.</text>
</comment>
<dbReference type="RefSeq" id="WP_161071559.1">
    <property type="nucleotide sequence ID" value="NZ_CP086370.1"/>
</dbReference>
<name>A0A7X4HBE1_9BURK</name>
<dbReference type="EMBL" id="WWCU01000006">
    <property type="protein sequence ID" value="MYN07187.1"/>
    <property type="molecule type" value="Genomic_DNA"/>
</dbReference>
<keyword evidence="4" id="KW-1185">Reference proteome</keyword>
<keyword evidence="1" id="KW-0812">Transmembrane</keyword>
<dbReference type="Pfam" id="PF13240">
    <property type="entry name" value="Zn_Ribbon_1"/>
    <property type="match status" value="1"/>
</dbReference>
<evidence type="ECO:0000259" key="2">
    <source>
        <dbReference type="Pfam" id="PF13240"/>
    </source>
</evidence>